<dbReference type="EMBL" id="JBCFQL010000006">
    <property type="protein sequence ID" value="MFA9191160.1"/>
    <property type="molecule type" value="Genomic_DNA"/>
</dbReference>
<sequence>MKKYIMNAEGLELEAIIKGFCVELDDLIQVAADAGDEDISSHFAKDYKQIELFYFRVKNKEELSVLERNQIREIMKADMKQAGIYFC</sequence>
<organism evidence="1 2">
    <name type="scientific">Flavobacterium zubiriense</name>
    <dbReference type="NCBI Taxonomy" id="3138075"/>
    <lineage>
        <taxon>Bacteria</taxon>
        <taxon>Pseudomonadati</taxon>
        <taxon>Bacteroidota</taxon>
        <taxon>Flavobacteriia</taxon>
        <taxon>Flavobacteriales</taxon>
        <taxon>Flavobacteriaceae</taxon>
        <taxon>Flavobacterium</taxon>
    </lineage>
</organism>
<dbReference type="RefSeq" id="WP_373406153.1">
    <property type="nucleotide sequence ID" value="NZ_JBCFQL010000006.1"/>
</dbReference>
<gene>
    <name evidence="1" type="ORF">AAGV28_07225</name>
</gene>
<evidence type="ECO:0008006" key="3">
    <source>
        <dbReference type="Google" id="ProtNLM"/>
    </source>
</evidence>
<accession>A0ABV4TAY4</accession>
<evidence type="ECO:0000313" key="1">
    <source>
        <dbReference type="EMBL" id="MFA9191160.1"/>
    </source>
</evidence>
<dbReference type="Proteomes" id="UP001574169">
    <property type="component" value="Unassembled WGS sequence"/>
</dbReference>
<comment type="caution">
    <text evidence="1">The sequence shown here is derived from an EMBL/GenBank/DDBJ whole genome shotgun (WGS) entry which is preliminary data.</text>
</comment>
<reference evidence="1 2" key="1">
    <citation type="submission" date="2024-04" db="EMBL/GenBank/DDBJ databases">
        <title>New Clade of Flavobacterium.</title>
        <authorList>
            <person name="Matos L."/>
            <person name="Proenca D.N."/>
            <person name="Fransisco R.M."/>
            <person name="Chung A.P."/>
            <person name="Maccario L."/>
            <person name="Sorensen S.J."/>
            <person name="Morais P.V."/>
        </authorList>
    </citation>
    <scope>NUCLEOTIDE SEQUENCE [LARGE SCALE GENOMIC DNA]</scope>
    <source>
        <strain evidence="1 2">FZUC8N2.13</strain>
    </source>
</reference>
<proteinExistence type="predicted"/>
<evidence type="ECO:0000313" key="2">
    <source>
        <dbReference type="Proteomes" id="UP001574169"/>
    </source>
</evidence>
<name>A0ABV4TAY4_9FLAO</name>
<keyword evidence="2" id="KW-1185">Reference proteome</keyword>
<protein>
    <recommendedName>
        <fullName evidence="3">Self-protective colicin-like immunity</fullName>
    </recommendedName>
</protein>